<sequence>MEMPGGFVKGFLIYSNLFLFVYEVMFYIEIMLIFGVLKTYRHGFKYIWNKGFNRNNGVTVVTVLKTTHP</sequence>
<reference evidence="3" key="1">
    <citation type="submission" date="2022-11" db="UniProtKB">
        <authorList>
            <consortium name="WormBaseParasite"/>
        </authorList>
    </citation>
    <scope>IDENTIFICATION</scope>
</reference>
<proteinExistence type="predicted"/>
<evidence type="ECO:0000313" key="3">
    <source>
        <dbReference type="WBParaSite" id="ACRNAN_scaffold2343.g25161.t1"/>
    </source>
</evidence>
<dbReference type="AlphaFoldDB" id="A0A914DEX8"/>
<dbReference type="Proteomes" id="UP000887540">
    <property type="component" value="Unplaced"/>
</dbReference>
<evidence type="ECO:0000256" key="1">
    <source>
        <dbReference type="SAM" id="Phobius"/>
    </source>
</evidence>
<dbReference type="WBParaSite" id="ACRNAN_scaffold2343.g25161.t1">
    <property type="protein sequence ID" value="ACRNAN_scaffold2343.g25161.t1"/>
    <property type="gene ID" value="ACRNAN_scaffold2343.g25161"/>
</dbReference>
<keyword evidence="1" id="KW-0812">Transmembrane</keyword>
<evidence type="ECO:0000313" key="2">
    <source>
        <dbReference type="Proteomes" id="UP000887540"/>
    </source>
</evidence>
<name>A0A914DEX8_9BILA</name>
<keyword evidence="2" id="KW-1185">Reference proteome</keyword>
<feature type="transmembrane region" description="Helical" evidence="1">
    <location>
        <begin position="12"/>
        <end position="37"/>
    </location>
</feature>
<keyword evidence="1" id="KW-1133">Transmembrane helix</keyword>
<keyword evidence="1" id="KW-0472">Membrane</keyword>
<protein>
    <submittedName>
        <fullName evidence="3">Ovule protein</fullName>
    </submittedName>
</protein>
<accession>A0A914DEX8</accession>
<organism evidence="2 3">
    <name type="scientific">Acrobeloides nanus</name>
    <dbReference type="NCBI Taxonomy" id="290746"/>
    <lineage>
        <taxon>Eukaryota</taxon>
        <taxon>Metazoa</taxon>
        <taxon>Ecdysozoa</taxon>
        <taxon>Nematoda</taxon>
        <taxon>Chromadorea</taxon>
        <taxon>Rhabditida</taxon>
        <taxon>Tylenchina</taxon>
        <taxon>Cephalobomorpha</taxon>
        <taxon>Cephaloboidea</taxon>
        <taxon>Cephalobidae</taxon>
        <taxon>Acrobeloides</taxon>
    </lineage>
</organism>